<feature type="transmembrane region" description="Helical" evidence="1">
    <location>
        <begin position="199"/>
        <end position="218"/>
    </location>
</feature>
<feature type="transmembrane region" description="Helical" evidence="1">
    <location>
        <begin position="318"/>
        <end position="335"/>
    </location>
</feature>
<accession>Q2RSC3</accession>
<keyword evidence="1" id="KW-0472">Membrane</keyword>
<dbReference type="RefSeq" id="WP_011390021.1">
    <property type="nucleotide sequence ID" value="NC_007643.1"/>
</dbReference>
<feature type="transmembrane region" description="Helical" evidence="1">
    <location>
        <begin position="87"/>
        <end position="104"/>
    </location>
</feature>
<dbReference type="HOGENOM" id="CLU_796293_0_0_5"/>
<evidence type="ECO:0008006" key="4">
    <source>
        <dbReference type="Google" id="ProtNLM"/>
    </source>
</evidence>
<evidence type="ECO:0000313" key="2">
    <source>
        <dbReference type="EMBL" id="ABC22972.1"/>
    </source>
</evidence>
<keyword evidence="3" id="KW-1185">Reference proteome</keyword>
<dbReference type="EMBL" id="CP000230">
    <property type="protein sequence ID" value="ABC22972.1"/>
    <property type="molecule type" value="Genomic_DNA"/>
</dbReference>
<feature type="transmembrane region" description="Helical" evidence="1">
    <location>
        <begin position="168"/>
        <end position="187"/>
    </location>
</feature>
<reference evidence="2 3" key="1">
    <citation type="journal article" date="2011" name="Stand. Genomic Sci.">
        <title>Complete genome sequence of Rhodospirillum rubrum type strain (S1).</title>
        <authorList>
            <person name="Munk A.C."/>
            <person name="Copeland A."/>
            <person name="Lucas S."/>
            <person name="Lapidus A."/>
            <person name="Del Rio T.G."/>
            <person name="Barry K."/>
            <person name="Detter J.C."/>
            <person name="Hammon N."/>
            <person name="Israni S."/>
            <person name="Pitluck S."/>
            <person name="Brettin T."/>
            <person name="Bruce D."/>
            <person name="Han C."/>
            <person name="Tapia R."/>
            <person name="Gilna P."/>
            <person name="Schmutz J."/>
            <person name="Larimer F."/>
            <person name="Land M."/>
            <person name="Kyrpides N.C."/>
            <person name="Mavromatis K."/>
            <person name="Richardson P."/>
            <person name="Rohde M."/>
            <person name="Goker M."/>
            <person name="Klenk H.P."/>
            <person name="Zhang Y."/>
            <person name="Roberts G.P."/>
            <person name="Reslewic S."/>
            <person name="Schwartz D.C."/>
        </authorList>
    </citation>
    <scope>NUCLEOTIDE SEQUENCE [LARGE SCALE GENOMIC DNA]</scope>
    <source>
        <strain evidence="3">ATCC 11170 / ATH 1.1.1 / DSM 467 / LMG 4362 / NCIMB 8255 / S1</strain>
    </source>
</reference>
<dbReference type="PATRIC" id="fig|269796.9.peg.2266"/>
<dbReference type="eggNOG" id="ENOG502Z8RZ">
    <property type="taxonomic scope" value="Bacteria"/>
</dbReference>
<dbReference type="EnsemblBacteria" id="ABC22972">
    <property type="protein sequence ID" value="ABC22972"/>
    <property type="gene ID" value="Rru_A2172"/>
</dbReference>
<feature type="transmembrane region" description="Helical" evidence="1">
    <location>
        <begin position="230"/>
        <end position="251"/>
    </location>
</feature>
<organism evidence="2 3">
    <name type="scientific">Rhodospirillum rubrum (strain ATCC 11170 / ATH 1.1.1 / DSM 467 / LMG 4362 / NCIMB 8255 / S1)</name>
    <dbReference type="NCBI Taxonomy" id="269796"/>
    <lineage>
        <taxon>Bacteria</taxon>
        <taxon>Pseudomonadati</taxon>
        <taxon>Pseudomonadota</taxon>
        <taxon>Alphaproteobacteria</taxon>
        <taxon>Rhodospirillales</taxon>
        <taxon>Rhodospirillaceae</taxon>
        <taxon>Rhodospirillum</taxon>
    </lineage>
</organism>
<name>Q2RSC3_RHORT</name>
<keyword evidence="1" id="KW-1133">Transmembrane helix</keyword>
<feature type="transmembrane region" description="Helical" evidence="1">
    <location>
        <begin position="116"/>
        <end position="135"/>
    </location>
</feature>
<evidence type="ECO:0000256" key="1">
    <source>
        <dbReference type="SAM" id="Phobius"/>
    </source>
</evidence>
<sequence>MLFLTSAKAATVRAALDHWAGQGLLAPDEAARLSATITVQTVDWRRLSRYAFWAAVACLIVSLGALAEDSRVMALLVRLFTFGPAQRFLGFALAAGAFFAYGVYRHRARPQTAFRNEAILFLGVVATAASLVNLGLWLDSGKGRDDLLFLLASLIYGAIALGLRSVLVWVFTLIALACWMVAFTGIVSGWENYYLGLNWPLRFVLFSAAIVALAVPMARGARLAAFSRPTLSLGLLYLFLSLWLLSIFGNYGDLEEWRTVSQLGMIPWSVLFAAVAVAAIWIGVRRDDGMLRGYGLIFLGLNIYTRFFEVFWTSLHKGIFFALLGVSLWLLGTRAEKLWTLGRGR</sequence>
<dbReference type="KEGG" id="rru:Rru_A2172"/>
<feature type="transmembrane region" description="Helical" evidence="1">
    <location>
        <begin position="147"/>
        <end position="163"/>
    </location>
</feature>
<feature type="transmembrane region" description="Helical" evidence="1">
    <location>
        <begin position="294"/>
        <end position="312"/>
    </location>
</feature>
<feature type="transmembrane region" description="Helical" evidence="1">
    <location>
        <begin position="263"/>
        <end position="282"/>
    </location>
</feature>
<gene>
    <name evidence="2" type="ordered locus">Rru_A2172</name>
</gene>
<dbReference type="AlphaFoldDB" id="Q2RSC3"/>
<proteinExistence type="predicted"/>
<feature type="transmembrane region" description="Helical" evidence="1">
    <location>
        <begin position="50"/>
        <end position="67"/>
    </location>
</feature>
<keyword evidence="1" id="KW-0812">Transmembrane</keyword>
<evidence type="ECO:0000313" key="3">
    <source>
        <dbReference type="Proteomes" id="UP000001929"/>
    </source>
</evidence>
<dbReference type="STRING" id="269796.Rru_A2172"/>
<dbReference type="Proteomes" id="UP000001929">
    <property type="component" value="Chromosome"/>
</dbReference>
<protein>
    <recommendedName>
        <fullName evidence="4">DUF2157 domain-containing protein</fullName>
    </recommendedName>
</protein>